<evidence type="ECO:0000313" key="2">
    <source>
        <dbReference type="Proteomes" id="UP000254260"/>
    </source>
</evidence>
<name>A0A379PPQ2_ECTME</name>
<proteinExistence type="predicted"/>
<organism evidence="1 2">
    <name type="scientific">Ectopseudomonas mendocina</name>
    <name type="common">Pseudomonas mendocina</name>
    <dbReference type="NCBI Taxonomy" id="300"/>
    <lineage>
        <taxon>Bacteria</taxon>
        <taxon>Pseudomonadati</taxon>
        <taxon>Pseudomonadota</taxon>
        <taxon>Gammaproteobacteria</taxon>
        <taxon>Pseudomonadales</taxon>
        <taxon>Pseudomonadaceae</taxon>
        <taxon>Ectopseudomonas</taxon>
    </lineage>
</organism>
<evidence type="ECO:0000313" key="1">
    <source>
        <dbReference type="EMBL" id="SUE95808.1"/>
    </source>
</evidence>
<reference evidence="1 2" key="1">
    <citation type="submission" date="2018-06" db="EMBL/GenBank/DDBJ databases">
        <authorList>
            <consortium name="Pathogen Informatics"/>
            <person name="Doyle S."/>
        </authorList>
    </citation>
    <scope>NUCLEOTIDE SEQUENCE [LARGE SCALE GENOMIC DNA]</scope>
    <source>
        <strain evidence="1 2">NCTC10899</strain>
    </source>
</reference>
<accession>A0A379PPQ2</accession>
<gene>
    <name evidence="1" type="ORF">NCTC10899_05049</name>
</gene>
<dbReference type="AlphaFoldDB" id="A0A379PPQ2"/>
<sequence length="117" mass="12815">MNVVAPDEESILLQKIGRDDLEAILDLDLNGQEFYIENGSPKPRPDMGVSVQGEAYLSVGEVLRVEGIPSGTDVVYPGGRATVDDGFIEWSTNEPGSYYFKFFNFPAKEVEINAIVG</sequence>
<dbReference type="Proteomes" id="UP000254260">
    <property type="component" value="Unassembled WGS sequence"/>
</dbReference>
<dbReference type="EMBL" id="UGUU01000002">
    <property type="protein sequence ID" value="SUE95808.1"/>
    <property type="molecule type" value="Genomic_DNA"/>
</dbReference>
<protein>
    <submittedName>
        <fullName evidence="1">Uncharacterized protein</fullName>
    </submittedName>
</protein>